<gene>
    <name evidence="2" type="ORF">FO440_18390</name>
</gene>
<name>A0A556MIJ3_9SPHI</name>
<dbReference type="PANTHER" id="PTHR37844:SF1">
    <property type="entry name" value="CALCINEURIN-LIKE PHOSPHOESTERASE DOMAIN-CONTAINING PROTEIN"/>
    <property type="match status" value="1"/>
</dbReference>
<dbReference type="InterPro" id="IPR029052">
    <property type="entry name" value="Metallo-depent_PP-like"/>
</dbReference>
<feature type="domain" description="Calcineurin-like phosphoesterase" evidence="1">
    <location>
        <begin position="5"/>
        <end position="217"/>
    </location>
</feature>
<evidence type="ECO:0000259" key="1">
    <source>
        <dbReference type="Pfam" id="PF00149"/>
    </source>
</evidence>
<sequence length="253" mass="29990">MTIQYASDLHLEFLENEYFIRNNPLKTGADILVLAGDIALFKELPKYDWFFDYVSENFGITYWIAGNHEYYHYDLFKKRGHFQEEIRHNVFLVNDFVIRHEHVRLIFATLWTDISPEKRIPIAKAMNDFHLIQYKKEWLTAEHLSAEHKHSLELIEHELKTKQEGMITIVATHHVPTFTNYPPEYLGSVLNQAFAVELKTMISSVGPDYWIYGHHHQNIPEFEIGPTKLLTNQLGYVKYNEHMLFNPDKRLEI</sequence>
<evidence type="ECO:0000313" key="3">
    <source>
        <dbReference type="Proteomes" id="UP000318733"/>
    </source>
</evidence>
<proteinExistence type="predicted"/>
<dbReference type="PANTHER" id="PTHR37844">
    <property type="entry name" value="SER/THR PROTEIN PHOSPHATASE SUPERFAMILY (AFU_ORTHOLOGUE AFUA_1G14840)"/>
    <property type="match status" value="1"/>
</dbReference>
<dbReference type="InterPro" id="IPR004843">
    <property type="entry name" value="Calcineurin-like_PHP"/>
</dbReference>
<dbReference type="SUPFAM" id="SSF56300">
    <property type="entry name" value="Metallo-dependent phosphatases"/>
    <property type="match status" value="1"/>
</dbReference>
<dbReference type="Proteomes" id="UP000318733">
    <property type="component" value="Unassembled WGS sequence"/>
</dbReference>
<dbReference type="AlphaFoldDB" id="A0A556MIJ3"/>
<dbReference type="OrthoDB" id="356681at2"/>
<dbReference type="Pfam" id="PF00149">
    <property type="entry name" value="Metallophos"/>
    <property type="match status" value="1"/>
</dbReference>
<dbReference type="EMBL" id="VLPK01000003">
    <property type="protein sequence ID" value="TSJ39708.1"/>
    <property type="molecule type" value="Genomic_DNA"/>
</dbReference>
<evidence type="ECO:0000313" key="2">
    <source>
        <dbReference type="EMBL" id="TSJ39708.1"/>
    </source>
</evidence>
<dbReference type="RefSeq" id="WP_144249745.1">
    <property type="nucleotide sequence ID" value="NZ_VLPK01000003.1"/>
</dbReference>
<organism evidence="2 3">
    <name type="scientific">Mucilaginibacter corticis</name>
    <dbReference type="NCBI Taxonomy" id="2597670"/>
    <lineage>
        <taxon>Bacteria</taxon>
        <taxon>Pseudomonadati</taxon>
        <taxon>Bacteroidota</taxon>
        <taxon>Sphingobacteriia</taxon>
        <taxon>Sphingobacteriales</taxon>
        <taxon>Sphingobacteriaceae</taxon>
        <taxon>Mucilaginibacter</taxon>
    </lineage>
</organism>
<accession>A0A556MIJ3</accession>
<comment type="caution">
    <text evidence="2">The sequence shown here is derived from an EMBL/GenBank/DDBJ whole genome shotgun (WGS) entry which is preliminary data.</text>
</comment>
<protein>
    <submittedName>
        <fullName evidence="2">Metallophosphoesterase</fullName>
    </submittedName>
</protein>
<dbReference type="GO" id="GO:0016787">
    <property type="term" value="F:hydrolase activity"/>
    <property type="evidence" value="ECO:0007669"/>
    <property type="project" value="InterPro"/>
</dbReference>
<dbReference type="Gene3D" id="3.60.21.10">
    <property type="match status" value="1"/>
</dbReference>
<reference evidence="2 3" key="1">
    <citation type="submission" date="2019-07" db="EMBL/GenBank/DDBJ databases">
        <authorList>
            <person name="Huq M.A."/>
        </authorList>
    </citation>
    <scope>NUCLEOTIDE SEQUENCE [LARGE SCALE GENOMIC DNA]</scope>
    <source>
        <strain evidence="2 3">MAH-19</strain>
    </source>
</reference>
<keyword evidence="3" id="KW-1185">Reference proteome</keyword>